<dbReference type="Proteomes" id="UP000596742">
    <property type="component" value="Unassembled WGS sequence"/>
</dbReference>
<evidence type="ECO:0000256" key="1">
    <source>
        <dbReference type="SAM" id="SignalP"/>
    </source>
</evidence>
<dbReference type="AlphaFoldDB" id="A0A8B6HD94"/>
<organism evidence="2 3">
    <name type="scientific">Mytilus galloprovincialis</name>
    <name type="common">Mediterranean mussel</name>
    <dbReference type="NCBI Taxonomy" id="29158"/>
    <lineage>
        <taxon>Eukaryota</taxon>
        <taxon>Metazoa</taxon>
        <taxon>Spiralia</taxon>
        <taxon>Lophotrochozoa</taxon>
        <taxon>Mollusca</taxon>
        <taxon>Bivalvia</taxon>
        <taxon>Autobranchia</taxon>
        <taxon>Pteriomorphia</taxon>
        <taxon>Mytilida</taxon>
        <taxon>Mytiloidea</taxon>
        <taxon>Mytilidae</taxon>
        <taxon>Mytilinae</taxon>
        <taxon>Mytilus</taxon>
    </lineage>
</organism>
<reference evidence="2" key="1">
    <citation type="submission" date="2018-11" db="EMBL/GenBank/DDBJ databases">
        <authorList>
            <person name="Alioto T."/>
            <person name="Alioto T."/>
        </authorList>
    </citation>
    <scope>NUCLEOTIDE SEQUENCE</scope>
</reference>
<feature type="signal peptide" evidence="1">
    <location>
        <begin position="1"/>
        <end position="21"/>
    </location>
</feature>
<accession>A0A8B6HD94</accession>
<keyword evidence="3" id="KW-1185">Reference proteome</keyword>
<protein>
    <submittedName>
        <fullName evidence="2">Uncharacterized protein</fullName>
    </submittedName>
</protein>
<proteinExistence type="predicted"/>
<feature type="chain" id="PRO_5032625564" evidence="1">
    <location>
        <begin position="22"/>
        <end position="120"/>
    </location>
</feature>
<dbReference type="EMBL" id="UYJE01009868">
    <property type="protein sequence ID" value="VDI77662.1"/>
    <property type="molecule type" value="Genomic_DNA"/>
</dbReference>
<gene>
    <name evidence="2" type="ORF">MGAL_10B089525</name>
</gene>
<evidence type="ECO:0000313" key="3">
    <source>
        <dbReference type="Proteomes" id="UP000596742"/>
    </source>
</evidence>
<sequence length="120" mass="12651">MYAKCICVVVAVLLLVNNIAAHGGYGPVGYSSGGYGGKIDGYGPVWYDEYGGGLGGLRGLSGIGGFGGILSSGLSSGYANPRFWMKFVPKQYAGIVQKYATGNIARSFMSQWLNSQSKKY</sequence>
<comment type="caution">
    <text evidence="2">The sequence shown here is derived from an EMBL/GenBank/DDBJ whole genome shotgun (WGS) entry which is preliminary data.</text>
</comment>
<name>A0A8B6HD94_MYTGA</name>
<keyword evidence="1" id="KW-0732">Signal</keyword>
<dbReference type="OrthoDB" id="10639733at2759"/>
<evidence type="ECO:0000313" key="2">
    <source>
        <dbReference type="EMBL" id="VDI77662.1"/>
    </source>
</evidence>